<dbReference type="InterPro" id="IPR006260">
    <property type="entry name" value="TonB/TolA_C"/>
</dbReference>
<feature type="region of interest" description="Disordered" evidence="10">
    <location>
        <begin position="34"/>
        <end position="61"/>
    </location>
</feature>
<comment type="similarity">
    <text evidence="2">Belongs to the TonB family.</text>
</comment>
<evidence type="ECO:0000256" key="1">
    <source>
        <dbReference type="ARBA" id="ARBA00004383"/>
    </source>
</evidence>
<dbReference type="GO" id="GO:0031992">
    <property type="term" value="F:energy transducer activity"/>
    <property type="evidence" value="ECO:0007669"/>
    <property type="project" value="TreeGrafter"/>
</dbReference>
<dbReference type="InterPro" id="IPR051045">
    <property type="entry name" value="TonB-dependent_transducer"/>
</dbReference>
<dbReference type="Proteomes" id="UP000002432">
    <property type="component" value="Chromosome"/>
</dbReference>
<dbReference type="GO" id="GO:0098797">
    <property type="term" value="C:plasma membrane protein complex"/>
    <property type="evidence" value="ECO:0007669"/>
    <property type="project" value="TreeGrafter"/>
</dbReference>
<keyword evidence="6" id="KW-0812">Transmembrane</keyword>
<accession>Q1IJS2</accession>
<dbReference type="STRING" id="204669.Acid345_3878"/>
<dbReference type="KEGG" id="aba:Acid345_3878"/>
<dbReference type="PROSITE" id="PS52015">
    <property type="entry name" value="TONB_CTD"/>
    <property type="match status" value="1"/>
</dbReference>
<dbReference type="NCBIfam" id="TIGR01352">
    <property type="entry name" value="tonB_Cterm"/>
    <property type="match status" value="1"/>
</dbReference>
<proteinExistence type="inferred from homology"/>
<protein>
    <submittedName>
        <fullName evidence="12">Outer membrane transport energization protein TonB</fullName>
    </submittedName>
</protein>
<dbReference type="InterPro" id="IPR037682">
    <property type="entry name" value="TonB_C"/>
</dbReference>
<keyword evidence="8" id="KW-1133">Transmembrane helix</keyword>
<keyword evidence="4" id="KW-1003">Cell membrane</keyword>
<feature type="compositionally biased region" description="Low complexity" evidence="10">
    <location>
        <begin position="48"/>
        <end position="58"/>
    </location>
</feature>
<dbReference type="PANTHER" id="PTHR33446:SF2">
    <property type="entry name" value="PROTEIN TONB"/>
    <property type="match status" value="1"/>
</dbReference>
<evidence type="ECO:0000313" key="12">
    <source>
        <dbReference type="EMBL" id="ABF42878.1"/>
    </source>
</evidence>
<dbReference type="AlphaFoldDB" id="Q1IJS2"/>
<keyword evidence="5" id="KW-0997">Cell inner membrane</keyword>
<evidence type="ECO:0000256" key="9">
    <source>
        <dbReference type="ARBA" id="ARBA00023136"/>
    </source>
</evidence>
<evidence type="ECO:0000256" key="5">
    <source>
        <dbReference type="ARBA" id="ARBA00022519"/>
    </source>
</evidence>
<sequence>MVSVCRPVILYIMRTLALLTLLLWLRGICDAQSQNSQVPQDPCATTERAQASQRAPSSSDDDRTIVVQVALSKSGRVRDTRVLSGPPALRDAAITTLKAQSFTVQQKSADLRNIKLAVTFAGDSTIATDISQMVSVVVQAGGPLAGIRQVVIPGAPGCVHVSPTMVRLRPEFMQRQVAGVPLLYPPEAKADHVEGTVVLRIHVDQAGNVVAAAKLSGPDVLVPAAIEAAKRFKYQPYLLNGMPIAVETTVDVKFSLSDGGS</sequence>
<reference evidence="12 13" key="1">
    <citation type="journal article" date="2009" name="Appl. Environ. Microbiol.">
        <title>Three genomes from the phylum Acidobacteria provide insight into the lifestyles of these microorganisms in soils.</title>
        <authorList>
            <person name="Ward N.L."/>
            <person name="Challacombe J.F."/>
            <person name="Janssen P.H."/>
            <person name="Henrissat B."/>
            <person name="Coutinho P.M."/>
            <person name="Wu M."/>
            <person name="Xie G."/>
            <person name="Haft D.H."/>
            <person name="Sait M."/>
            <person name="Badger J."/>
            <person name="Barabote R.D."/>
            <person name="Bradley B."/>
            <person name="Brettin T.S."/>
            <person name="Brinkac L.M."/>
            <person name="Bruce D."/>
            <person name="Creasy T."/>
            <person name="Daugherty S.C."/>
            <person name="Davidsen T.M."/>
            <person name="DeBoy R.T."/>
            <person name="Detter J.C."/>
            <person name="Dodson R.J."/>
            <person name="Durkin A.S."/>
            <person name="Ganapathy A."/>
            <person name="Gwinn-Giglio M."/>
            <person name="Han C.S."/>
            <person name="Khouri H."/>
            <person name="Kiss H."/>
            <person name="Kothari S.P."/>
            <person name="Madupu R."/>
            <person name="Nelson K.E."/>
            <person name="Nelson W.C."/>
            <person name="Paulsen I."/>
            <person name="Penn K."/>
            <person name="Ren Q."/>
            <person name="Rosovitz M.J."/>
            <person name="Selengut J.D."/>
            <person name="Shrivastava S."/>
            <person name="Sullivan S.A."/>
            <person name="Tapia R."/>
            <person name="Thompson L.S."/>
            <person name="Watkins K.L."/>
            <person name="Yang Q."/>
            <person name="Yu C."/>
            <person name="Zafar N."/>
            <person name="Zhou L."/>
            <person name="Kuske C.R."/>
        </authorList>
    </citation>
    <scope>NUCLEOTIDE SEQUENCE [LARGE SCALE GENOMIC DNA]</scope>
    <source>
        <strain evidence="12 13">Ellin345</strain>
    </source>
</reference>
<dbReference type="SUPFAM" id="SSF74653">
    <property type="entry name" value="TolA/TonB C-terminal domain"/>
    <property type="match status" value="2"/>
</dbReference>
<feature type="domain" description="TonB C-terminal" evidence="11">
    <location>
        <begin position="169"/>
        <end position="261"/>
    </location>
</feature>
<dbReference type="EMBL" id="CP000360">
    <property type="protein sequence ID" value="ABF42878.1"/>
    <property type="molecule type" value="Genomic_DNA"/>
</dbReference>
<dbReference type="GO" id="GO:0055085">
    <property type="term" value="P:transmembrane transport"/>
    <property type="evidence" value="ECO:0007669"/>
    <property type="project" value="InterPro"/>
</dbReference>
<evidence type="ECO:0000256" key="7">
    <source>
        <dbReference type="ARBA" id="ARBA00022927"/>
    </source>
</evidence>
<dbReference type="PANTHER" id="PTHR33446">
    <property type="entry name" value="PROTEIN TONB-RELATED"/>
    <property type="match status" value="1"/>
</dbReference>
<keyword evidence="9" id="KW-0472">Membrane</keyword>
<evidence type="ECO:0000256" key="8">
    <source>
        <dbReference type="ARBA" id="ARBA00022989"/>
    </source>
</evidence>
<keyword evidence="3" id="KW-0813">Transport</keyword>
<dbReference type="Pfam" id="PF03544">
    <property type="entry name" value="TonB_C"/>
    <property type="match status" value="1"/>
</dbReference>
<evidence type="ECO:0000256" key="10">
    <source>
        <dbReference type="SAM" id="MobiDB-lite"/>
    </source>
</evidence>
<dbReference type="HOGENOM" id="CLU_1064694_0_0_0"/>
<evidence type="ECO:0000259" key="11">
    <source>
        <dbReference type="PROSITE" id="PS52015"/>
    </source>
</evidence>
<evidence type="ECO:0000256" key="2">
    <source>
        <dbReference type="ARBA" id="ARBA00006555"/>
    </source>
</evidence>
<evidence type="ECO:0000256" key="6">
    <source>
        <dbReference type="ARBA" id="ARBA00022692"/>
    </source>
</evidence>
<evidence type="ECO:0000256" key="4">
    <source>
        <dbReference type="ARBA" id="ARBA00022475"/>
    </source>
</evidence>
<keyword evidence="7" id="KW-0653">Protein transport</keyword>
<dbReference type="GO" id="GO:0015031">
    <property type="term" value="P:protein transport"/>
    <property type="evidence" value="ECO:0007669"/>
    <property type="project" value="UniProtKB-KW"/>
</dbReference>
<dbReference type="eggNOG" id="COG0810">
    <property type="taxonomic scope" value="Bacteria"/>
</dbReference>
<keyword evidence="13" id="KW-1185">Reference proteome</keyword>
<organism evidence="12 13">
    <name type="scientific">Koribacter versatilis (strain Ellin345)</name>
    <dbReference type="NCBI Taxonomy" id="204669"/>
    <lineage>
        <taxon>Bacteria</taxon>
        <taxon>Pseudomonadati</taxon>
        <taxon>Acidobacteriota</taxon>
        <taxon>Terriglobia</taxon>
        <taxon>Terriglobales</taxon>
        <taxon>Candidatus Korobacteraceae</taxon>
        <taxon>Candidatus Korobacter</taxon>
    </lineage>
</organism>
<dbReference type="Gene3D" id="3.30.1150.10">
    <property type="match status" value="1"/>
</dbReference>
<evidence type="ECO:0000313" key="13">
    <source>
        <dbReference type="Proteomes" id="UP000002432"/>
    </source>
</evidence>
<dbReference type="EnsemblBacteria" id="ABF42878">
    <property type="protein sequence ID" value="ABF42878"/>
    <property type="gene ID" value="Acid345_3878"/>
</dbReference>
<name>Q1IJS2_KORVE</name>
<evidence type="ECO:0000256" key="3">
    <source>
        <dbReference type="ARBA" id="ARBA00022448"/>
    </source>
</evidence>
<comment type="subcellular location">
    <subcellularLocation>
        <location evidence="1">Cell inner membrane</location>
        <topology evidence="1">Single-pass membrane protein</topology>
        <orientation evidence="1">Periplasmic side</orientation>
    </subcellularLocation>
</comment>
<gene>
    <name evidence="12" type="ordered locus">Acid345_3878</name>
</gene>